<evidence type="ECO:0000259" key="2">
    <source>
        <dbReference type="PROSITE" id="PS50125"/>
    </source>
</evidence>
<feature type="transmembrane region" description="Helical" evidence="1">
    <location>
        <begin position="68"/>
        <end position="86"/>
    </location>
</feature>
<keyword evidence="1" id="KW-1133">Transmembrane helix</keyword>
<dbReference type="GO" id="GO:0009190">
    <property type="term" value="P:cyclic nucleotide biosynthetic process"/>
    <property type="evidence" value="ECO:0007669"/>
    <property type="project" value="InterPro"/>
</dbReference>
<dbReference type="InterPro" id="IPR050697">
    <property type="entry name" value="Adenylyl/Guanylyl_Cyclase_3/4"/>
</dbReference>
<sequence>MMDFNKNLFLRISKLTCQFEDRNLEAEYQDFRWEKIRNYVRNLLIISEVFNMLIRADDIRLLGPNPWYIGYHALGFIVWAFFLFILSDKNKKKWHQVYFTIWIIGFMNMGSISYYLIDPLAFPVKGGVLPIIMILWLYVWPYFFLNSMVVTITTTIPFCFLVLEQGSMTPDQIPYLYVIPFIFLSTVKWSKEKGERIDFVKTKKLEANHKLMNETLQRYFGQTLTEKILKDDGVLAGENSRVTISFTDITSYSTIIEHMSPETAVKFLNEYFTAMHDVIEKYDGHIVSYIGDSVMVVYGAPKKVEDHELLAVKSA</sequence>
<reference evidence="3" key="1">
    <citation type="submission" date="2018-05" db="EMBL/GenBank/DDBJ databases">
        <authorList>
            <person name="Lanie J.A."/>
            <person name="Ng W.-L."/>
            <person name="Kazmierczak K.M."/>
            <person name="Andrzejewski T.M."/>
            <person name="Davidsen T.M."/>
            <person name="Wayne K.J."/>
            <person name="Tettelin H."/>
            <person name="Glass J.I."/>
            <person name="Rusch D."/>
            <person name="Podicherti R."/>
            <person name="Tsui H.-C.T."/>
            <person name="Winkler M.E."/>
        </authorList>
    </citation>
    <scope>NUCLEOTIDE SEQUENCE</scope>
</reference>
<dbReference type="InterPro" id="IPR001054">
    <property type="entry name" value="A/G_cyclase"/>
</dbReference>
<feature type="transmembrane region" description="Helical" evidence="1">
    <location>
        <begin position="137"/>
        <end position="163"/>
    </location>
</feature>
<keyword evidence="1" id="KW-0472">Membrane</keyword>
<dbReference type="PANTHER" id="PTHR43081:SF1">
    <property type="entry name" value="ADENYLATE CYCLASE, TERMINAL-DIFFERENTIATION SPECIFIC"/>
    <property type="match status" value="1"/>
</dbReference>
<dbReference type="PANTHER" id="PTHR43081">
    <property type="entry name" value="ADENYLATE CYCLASE, TERMINAL-DIFFERENTIATION SPECIFIC-RELATED"/>
    <property type="match status" value="1"/>
</dbReference>
<dbReference type="CDD" id="cd07302">
    <property type="entry name" value="CHD"/>
    <property type="match status" value="1"/>
</dbReference>
<evidence type="ECO:0000313" key="3">
    <source>
        <dbReference type="EMBL" id="SVB66116.1"/>
    </source>
</evidence>
<organism evidence="3">
    <name type="scientific">marine metagenome</name>
    <dbReference type="NCBI Taxonomy" id="408172"/>
    <lineage>
        <taxon>unclassified sequences</taxon>
        <taxon>metagenomes</taxon>
        <taxon>ecological metagenomes</taxon>
    </lineage>
</organism>
<protein>
    <recommendedName>
        <fullName evidence="2">Guanylate cyclase domain-containing protein</fullName>
    </recommendedName>
</protein>
<feature type="non-terminal residue" evidence="3">
    <location>
        <position position="315"/>
    </location>
</feature>
<dbReference type="EMBL" id="UINC01051678">
    <property type="protein sequence ID" value="SVB66116.1"/>
    <property type="molecule type" value="Genomic_DNA"/>
</dbReference>
<dbReference type="Gene3D" id="3.30.70.1230">
    <property type="entry name" value="Nucleotide cyclase"/>
    <property type="match status" value="1"/>
</dbReference>
<gene>
    <name evidence="3" type="ORF">METZ01_LOCUS218970</name>
</gene>
<accession>A0A382FSQ3</accession>
<dbReference type="InterPro" id="IPR029787">
    <property type="entry name" value="Nucleotide_cyclase"/>
</dbReference>
<proteinExistence type="predicted"/>
<dbReference type="GO" id="GO:0035556">
    <property type="term" value="P:intracellular signal transduction"/>
    <property type="evidence" value="ECO:0007669"/>
    <property type="project" value="InterPro"/>
</dbReference>
<dbReference type="Pfam" id="PF00211">
    <property type="entry name" value="Guanylate_cyc"/>
    <property type="match status" value="1"/>
</dbReference>
<dbReference type="SUPFAM" id="SSF55073">
    <property type="entry name" value="Nucleotide cyclase"/>
    <property type="match status" value="1"/>
</dbReference>
<dbReference type="AlphaFoldDB" id="A0A382FSQ3"/>
<dbReference type="PROSITE" id="PS50125">
    <property type="entry name" value="GUANYLATE_CYCLASE_2"/>
    <property type="match status" value="1"/>
</dbReference>
<keyword evidence="1" id="KW-0812">Transmembrane</keyword>
<evidence type="ECO:0000256" key="1">
    <source>
        <dbReference type="SAM" id="Phobius"/>
    </source>
</evidence>
<feature type="domain" description="Guanylate cyclase" evidence="2">
    <location>
        <begin position="243"/>
        <end position="315"/>
    </location>
</feature>
<feature type="transmembrane region" description="Helical" evidence="1">
    <location>
        <begin position="98"/>
        <end position="117"/>
    </location>
</feature>
<name>A0A382FSQ3_9ZZZZ</name>